<dbReference type="PANTHER" id="PTHR43179">
    <property type="entry name" value="RHAMNOSYLTRANSFERASE WBBL"/>
    <property type="match status" value="1"/>
</dbReference>
<dbReference type="EMBL" id="JANLCM010000002">
    <property type="protein sequence ID" value="MCS5719950.1"/>
    <property type="molecule type" value="Genomic_DNA"/>
</dbReference>
<comment type="pathway">
    <text evidence="1">Cell wall biogenesis; cell wall polysaccharide biosynthesis.</text>
</comment>
<feature type="compositionally biased region" description="Basic and acidic residues" evidence="5">
    <location>
        <begin position="1"/>
        <end position="11"/>
    </location>
</feature>
<feature type="region of interest" description="Disordered" evidence="5">
    <location>
        <begin position="1"/>
        <end position="110"/>
    </location>
</feature>
<comment type="caution">
    <text evidence="7">The sequence shown here is derived from an EMBL/GenBank/DDBJ whole genome shotgun (WGS) entry which is preliminary data.</text>
</comment>
<evidence type="ECO:0000256" key="2">
    <source>
        <dbReference type="ARBA" id="ARBA00006739"/>
    </source>
</evidence>
<proteinExistence type="inferred from homology"/>
<feature type="compositionally biased region" description="Gly residues" evidence="5">
    <location>
        <begin position="241"/>
        <end position="250"/>
    </location>
</feature>
<keyword evidence="3" id="KW-0328">Glycosyltransferase</keyword>
<evidence type="ECO:0000256" key="1">
    <source>
        <dbReference type="ARBA" id="ARBA00004776"/>
    </source>
</evidence>
<feature type="domain" description="Glycosyltransferase 2-like" evidence="6">
    <location>
        <begin position="269"/>
        <end position="364"/>
    </location>
</feature>
<reference evidence="7" key="1">
    <citation type="submission" date="2022-08" db="EMBL/GenBank/DDBJ databases">
        <authorList>
            <person name="Deng Y."/>
            <person name="Han X.-F."/>
            <person name="Zhang Y.-Q."/>
        </authorList>
    </citation>
    <scope>NUCLEOTIDE SEQUENCE</scope>
    <source>
        <strain evidence="7">CPCC 205763</strain>
    </source>
</reference>
<protein>
    <submittedName>
        <fullName evidence="7">Mycofactocin biosynthesis glycosyltransferase MftF</fullName>
    </submittedName>
</protein>
<dbReference type="RefSeq" id="WP_259509600.1">
    <property type="nucleotide sequence ID" value="NZ_JANLCM010000002.1"/>
</dbReference>
<dbReference type="Gene3D" id="3.90.550.10">
    <property type="entry name" value="Spore Coat Polysaccharide Biosynthesis Protein SpsA, Chain A"/>
    <property type="match status" value="1"/>
</dbReference>
<dbReference type="Pfam" id="PF00535">
    <property type="entry name" value="Glycos_transf_2"/>
    <property type="match status" value="1"/>
</dbReference>
<dbReference type="NCBIfam" id="TIGR03965">
    <property type="entry name" value="mycofact_glyco"/>
    <property type="match status" value="1"/>
</dbReference>
<evidence type="ECO:0000313" key="7">
    <source>
        <dbReference type="EMBL" id="MCS5719950.1"/>
    </source>
</evidence>
<feature type="region of interest" description="Disordered" evidence="5">
    <location>
        <begin position="209"/>
        <end position="267"/>
    </location>
</feature>
<sequence>MTDHPPPDRRAGTPPQADGSPRDGTQPQGGTPPRAGASPRDGTHPQGGTPPQADVSPQSDAPPHSGTPAHGGTPPRIDASQGGARGGSGDDHVGGAAEAPRSGGLPPGSVVRLNRRVRVKDGGRALIGGAPTRVLYLTAAAAGLFDGRELRIRDRPTAVLADRLLEAGIADPVVSTLRPGDPAEVTYVIPVRDRPVALDRLLAALTSSAAMPGPRGWGDSRSGAVSGGDGDPQRSSSSPEGGPGWPIGRGGRARPAPGERDTASVAHPRIIVVDDASVDPGGTRAAAARWGAEVLELAENAGPAAARNAGLRLVTTPFVVFVDSDVVAHPETVDTLLRHFADPKVALVAPRVLGLPGEKGLNWIGRYEDARSSLDLGEQPAIVRQRAPVSWVSSTFLVARVDALGDGFDAGMRVGEDVDLVWRLADQGLRVRYEPAATVWHEHRTTVGEWMARKSFYGTGAHPLAQRHPHDIAPAVLAPWSAAVVAVLLAQRRWSVPVALAISAVTVWRLASKLSKSEHPVRVAAGLTANGLLASLVQAMALLLRHWWPAVAIGCLLSARLRRAVLVAHLADVAIEHRRTRVRLDPVRFALARRLDDLAYGAGVWVSAVRGRSWGALLPDVRRRR</sequence>
<dbReference type="SUPFAM" id="SSF53448">
    <property type="entry name" value="Nucleotide-diphospho-sugar transferases"/>
    <property type="match status" value="1"/>
</dbReference>
<organism evidence="7 8">
    <name type="scientific">Herbiconiux aconitum</name>
    <dbReference type="NCBI Taxonomy" id="2970913"/>
    <lineage>
        <taxon>Bacteria</taxon>
        <taxon>Bacillati</taxon>
        <taxon>Actinomycetota</taxon>
        <taxon>Actinomycetes</taxon>
        <taxon>Micrococcales</taxon>
        <taxon>Microbacteriaceae</taxon>
        <taxon>Herbiconiux</taxon>
    </lineage>
</organism>
<evidence type="ECO:0000313" key="8">
    <source>
        <dbReference type="Proteomes" id="UP001165584"/>
    </source>
</evidence>
<evidence type="ECO:0000259" key="6">
    <source>
        <dbReference type="Pfam" id="PF00535"/>
    </source>
</evidence>
<keyword evidence="8" id="KW-1185">Reference proteome</keyword>
<dbReference type="InterPro" id="IPR029044">
    <property type="entry name" value="Nucleotide-diphossugar_trans"/>
</dbReference>
<name>A0ABT2GUS0_9MICO</name>
<comment type="similarity">
    <text evidence="2">Belongs to the glycosyltransferase 2 family.</text>
</comment>
<evidence type="ECO:0000256" key="3">
    <source>
        <dbReference type="ARBA" id="ARBA00022676"/>
    </source>
</evidence>
<dbReference type="Proteomes" id="UP001165584">
    <property type="component" value="Unassembled WGS sequence"/>
</dbReference>
<keyword evidence="4" id="KW-0808">Transferase</keyword>
<gene>
    <name evidence="7" type="primary">mftF</name>
    <name evidence="7" type="ORF">N1027_17605</name>
</gene>
<dbReference type="PANTHER" id="PTHR43179:SF12">
    <property type="entry name" value="GALACTOFURANOSYLTRANSFERASE GLFT2"/>
    <property type="match status" value="1"/>
</dbReference>
<evidence type="ECO:0000256" key="4">
    <source>
        <dbReference type="ARBA" id="ARBA00022679"/>
    </source>
</evidence>
<dbReference type="InterPro" id="IPR023981">
    <property type="entry name" value="MftF"/>
</dbReference>
<evidence type="ECO:0000256" key="5">
    <source>
        <dbReference type="SAM" id="MobiDB-lite"/>
    </source>
</evidence>
<accession>A0ABT2GUS0</accession>
<dbReference type="InterPro" id="IPR001173">
    <property type="entry name" value="Glyco_trans_2-like"/>
</dbReference>